<accession>A0A369CIH9</accession>
<dbReference type="AlphaFoldDB" id="A0A369CIH9"/>
<keyword evidence="3" id="KW-1185">Reference proteome</keyword>
<organism evidence="2 3">
    <name type="scientific">Thioalbus denitrificans</name>
    <dbReference type="NCBI Taxonomy" id="547122"/>
    <lineage>
        <taxon>Bacteria</taxon>
        <taxon>Pseudomonadati</taxon>
        <taxon>Pseudomonadota</taxon>
        <taxon>Gammaproteobacteria</taxon>
        <taxon>Chromatiales</taxon>
        <taxon>Ectothiorhodospiraceae</taxon>
        <taxon>Thioalbus</taxon>
    </lineage>
</organism>
<gene>
    <name evidence="2" type="ORF">DFQ59_101662</name>
</gene>
<dbReference type="OrthoDB" id="5822659at2"/>
<protein>
    <recommendedName>
        <fullName evidence="4">Copper chaperone CopZ</fullName>
    </recommendedName>
</protein>
<sequence length="117" mass="12481">MSGAVEQAGPLVVERRLRLGGTAGPEAAAVAGELEGVVEARTGNGGLRIRYDRARCDFGALVTALRAAGCAAEPGWSGRWRTAWFRYLDRNLRDSAQGGGGACCSDPREIYASRRKR</sequence>
<evidence type="ECO:0008006" key="4">
    <source>
        <dbReference type="Google" id="ProtNLM"/>
    </source>
</evidence>
<evidence type="ECO:0000256" key="1">
    <source>
        <dbReference type="SAM" id="MobiDB-lite"/>
    </source>
</evidence>
<dbReference type="RefSeq" id="WP_114278207.1">
    <property type="nucleotide sequence ID" value="NZ_QPJY01000001.1"/>
</dbReference>
<proteinExistence type="predicted"/>
<dbReference type="Proteomes" id="UP000252707">
    <property type="component" value="Unassembled WGS sequence"/>
</dbReference>
<evidence type="ECO:0000313" key="3">
    <source>
        <dbReference type="Proteomes" id="UP000252707"/>
    </source>
</evidence>
<comment type="caution">
    <text evidence="2">The sequence shown here is derived from an EMBL/GenBank/DDBJ whole genome shotgun (WGS) entry which is preliminary data.</text>
</comment>
<feature type="region of interest" description="Disordered" evidence="1">
    <location>
        <begin position="94"/>
        <end position="117"/>
    </location>
</feature>
<dbReference type="EMBL" id="QPJY01000001">
    <property type="protein sequence ID" value="RCX33361.1"/>
    <property type="molecule type" value="Genomic_DNA"/>
</dbReference>
<reference evidence="2 3" key="1">
    <citation type="submission" date="2018-07" db="EMBL/GenBank/DDBJ databases">
        <title>Genomic Encyclopedia of Type Strains, Phase IV (KMG-IV): sequencing the most valuable type-strain genomes for metagenomic binning, comparative biology and taxonomic classification.</title>
        <authorList>
            <person name="Goeker M."/>
        </authorList>
    </citation>
    <scope>NUCLEOTIDE SEQUENCE [LARGE SCALE GENOMIC DNA]</scope>
    <source>
        <strain evidence="2 3">DSM 26407</strain>
    </source>
</reference>
<evidence type="ECO:0000313" key="2">
    <source>
        <dbReference type="EMBL" id="RCX33361.1"/>
    </source>
</evidence>
<name>A0A369CIH9_9GAMM</name>
<feature type="compositionally biased region" description="Basic and acidic residues" evidence="1">
    <location>
        <begin position="106"/>
        <end position="117"/>
    </location>
</feature>